<feature type="transmembrane region" description="Helical" evidence="6">
    <location>
        <begin position="45"/>
        <end position="69"/>
    </location>
</feature>
<feature type="transmembrane region" description="Helical" evidence="6">
    <location>
        <begin position="145"/>
        <end position="172"/>
    </location>
</feature>
<feature type="transmembrane region" description="Helical" evidence="6">
    <location>
        <begin position="192"/>
        <end position="212"/>
    </location>
</feature>
<evidence type="ECO:0000256" key="2">
    <source>
        <dbReference type="ARBA" id="ARBA00022475"/>
    </source>
</evidence>
<dbReference type="InterPro" id="IPR017039">
    <property type="entry name" value="Virul_fac_BrkB"/>
</dbReference>
<dbReference type="PANTHER" id="PTHR30213:SF0">
    <property type="entry name" value="UPF0761 MEMBRANE PROTEIN YIHY"/>
    <property type="match status" value="1"/>
</dbReference>
<organism evidence="7 8">
    <name type="scientific">Carnobacterium divergens</name>
    <name type="common">Lactobacillus divergens</name>
    <dbReference type="NCBI Taxonomy" id="2748"/>
    <lineage>
        <taxon>Bacteria</taxon>
        <taxon>Bacillati</taxon>
        <taxon>Bacillota</taxon>
        <taxon>Bacilli</taxon>
        <taxon>Lactobacillales</taxon>
        <taxon>Carnobacteriaceae</taxon>
        <taxon>Carnobacterium</taxon>
    </lineage>
</organism>
<dbReference type="NCBIfam" id="TIGR00765">
    <property type="entry name" value="yihY_not_rbn"/>
    <property type="match status" value="1"/>
</dbReference>
<evidence type="ECO:0000313" key="7">
    <source>
        <dbReference type="EMBL" id="TFJ29535.1"/>
    </source>
</evidence>
<keyword evidence="3 6" id="KW-0812">Transmembrane</keyword>
<evidence type="ECO:0000256" key="1">
    <source>
        <dbReference type="ARBA" id="ARBA00004651"/>
    </source>
</evidence>
<evidence type="ECO:0000256" key="3">
    <source>
        <dbReference type="ARBA" id="ARBA00022692"/>
    </source>
</evidence>
<dbReference type="GO" id="GO:0005886">
    <property type="term" value="C:plasma membrane"/>
    <property type="evidence" value="ECO:0007669"/>
    <property type="project" value="UniProtKB-SubCell"/>
</dbReference>
<evidence type="ECO:0000256" key="4">
    <source>
        <dbReference type="ARBA" id="ARBA00022989"/>
    </source>
</evidence>
<keyword evidence="2" id="KW-1003">Cell membrane</keyword>
<gene>
    <name evidence="7" type="ORF">CKN69_01190</name>
</gene>
<proteinExistence type="predicted"/>
<dbReference type="PIRSF" id="PIRSF035875">
    <property type="entry name" value="RNase_BN"/>
    <property type="match status" value="1"/>
</dbReference>
<comment type="caution">
    <text evidence="7">The sequence shown here is derived from an EMBL/GenBank/DDBJ whole genome shotgun (WGS) entry which is preliminary data.</text>
</comment>
<dbReference type="PANTHER" id="PTHR30213">
    <property type="entry name" value="INNER MEMBRANE PROTEIN YHJD"/>
    <property type="match status" value="1"/>
</dbReference>
<accession>A0A7Z8G6X6</accession>
<sequence length="317" mass="35158">MTCIGCDVVVSTEKKEKIKESAVAIFILAKNNWARVAISSQSAELAYYVLLSLFPILIVVGNLVPFLPIDVDATLPYIESMMPPDIFKVLKPILLQFLNSSSSSAISIGLITAIWSSSKGFNSLQTVLNSVYGTKKRKNFIIVRVVSFLIALAMIVILGGVVFLFVFGEQLIRFIQDKLSLPFDLLTDFTQLKWGGTVIVLTVVFTAIYFLVPNNRWTILYALPGAVFATIGWLVSSQAFSLYVRFGGGNSVGYGTIGIFIVLMLWLYLVSMILLTGAFVNVMVYQYLNGVDSQNVPKKEVEMEKSSKKQRRKLTKS</sequence>
<evidence type="ECO:0000256" key="5">
    <source>
        <dbReference type="ARBA" id="ARBA00023136"/>
    </source>
</evidence>
<dbReference type="AlphaFoldDB" id="A0A7Z8G6X6"/>
<feature type="transmembrane region" description="Helical" evidence="6">
    <location>
        <begin position="89"/>
        <end position="115"/>
    </location>
</feature>
<dbReference type="Proteomes" id="UP000297938">
    <property type="component" value="Unassembled WGS sequence"/>
</dbReference>
<feature type="transmembrane region" description="Helical" evidence="6">
    <location>
        <begin position="219"/>
        <end position="240"/>
    </location>
</feature>
<dbReference type="Pfam" id="PF03631">
    <property type="entry name" value="Virul_fac_BrkB"/>
    <property type="match status" value="1"/>
</dbReference>
<name>A0A7Z8G6X6_CARDV</name>
<evidence type="ECO:0000313" key="8">
    <source>
        <dbReference type="Proteomes" id="UP000297938"/>
    </source>
</evidence>
<keyword evidence="5 6" id="KW-0472">Membrane</keyword>
<comment type="subcellular location">
    <subcellularLocation>
        <location evidence="1">Cell membrane</location>
        <topology evidence="1">Multi-pass membrane protein</topology>
    </subcellularLocation>
</comment>
<keyword evidence="4 6" id="KW-1133">Transmembrane helix</keyword>
<feature type="transmembrane region" description="Helical" evidence="6">
    <location>
        <begin position="252"/>
        <end position="280"/>
    </location>
</feature>
<protein>
    <submittedName>
        <fullName evidence="7">Ribonuclease BN</fullName>
    </submittedName>
</protein>
<dbReference type="EMBL" id="NRPP01000003">
    <property type="protein sequence ID" value="TFJ29535.1"/>
    <property type="molecule type" value="Genomic_DNA"/>
</dbReference>
<reference evidence="7 8" key="1">
    <citation type="journal article" date="2018" name="Int. J. Food Microbiol.">
        <title>Growth of Carnobacterium spp. isolated from chilled vacuum-packaged meat under relevant acidic conditions.</title>
        <authorList>
            <person name="Zhang P."/>
            <person name="Badoni M."/>
            <person name="Ganzle M."/>
            <person name="Yang X."/>
        </authorList>
    </citation>
    <scope>NUCLEOTIDE SEQUENCE [LARGE SCALE GENOMIC DNA]</scope>
    <source>
        <strain evidence="7 8">B2</strain>
    </source>
</reference>
<evidence type="ECO:0000256" key="6">
    <source>
        <dbReference type="SAM" id="Phobius"/>
    </source>
</evidence>